<dbReference type="eggNOG" id="COG0583">
    <property type="taxonomic scope" value="Bacteria"/>
</dbReference>
<dbReference type="GO" id="GO:0003700">
    <property type="term" value="F:DNA-binding transcription factor activity"/>
    <property type="evidence" value="ECO:0007669"/>
    <property type="project" value="InterPro"/>
</dbReference>
<dbReference type="SUPFAM" id="SSF53850">
    <property type="entry name" value="Periplasmic binding protein-like II"/>
    <property type="match status" value="1"/>
</dbReference>
<evidence type="ECO:0000259" key="5">
    <source>
        <dbReference type="PROSITE" id="PS50931"/>
    </source>
</evidence>
<evidence type="ECO:0000313" key="7">
    <source>
        <dbReference type="Proteomes" id="UP000005952"/>
    </source>
</evidence>
<reference evidence="6 7" key="1">
    <citation type="journal article" date="2013" name="Genome Announc.">
        <title>Genome sequences for three denitrifying bacterial strains isolated from a uranium- and nitrate-contaminated subsurface environment.</title>
        <authorList>
            <person name="Venkatramanan R."/>
            <person name="Prakash O."/>
            <person name="Woyke T."/>
            <person name="Chain P."/>
            <person name="Goodwin L.A."/>
            <person name="Watson D."/>
            <person name="Brooks S."/>
            <person name="Kostka J.E."/>
            <person name="Green S.J."/>
        </authorList>
    </citation>
    <scope>NUCLEOTIDE SEQUENCE [LARGE SCALE GENOMIC DNA]</scope>
    <source>
        <strain evidence="6 7">1NES1</strain>
    </source>
</reference>
<dbReference type="KEGG" id="hdt:HYPDE_25968"/>
<keyword evidence="2" id="KW-0805">Transcription regulation</keyword>
<dbReference type="STRING" id="670307.HYPDE_25968"/>
<dbReference type="Proteomes" id="UP000005952">
    <property type="component" value="Chromosome"/>
</dbReference>
<dbReference type="PANTHER" id="PTHR30537:SF5">
    <property type="entry name" value="HTH-TYPE TRANSCRIPTIONAL ACTIVATOR TTDR-RELATED"/>
    <property type="match status" value="1"/>
</dbReference>
<dbReference type="FunFam" id="1.10.10.10:FF:000001">
    <property type="entry name" value="LysR family transcriptional regulator"/>
    <property type="match status" value="1"/>
</dbReference>
<dbReference type="SUPFAM" id="SSF46785">
    <property type="entry name" value="Winged helix' DNA-binding domain"/>
    <property type="match status" value="1"/>
</dbReference>
<dbReference type="InterPro" id="IPR005119">
    <property type="entry name" value="LysR_subst-bd"/>
</dbReference>
<dbReference type="PROSITE" id="PS50931">
    <property type="entry name" value="HTH_LYSR"/>
    <property type="match status" value="1"/>
</dbReference>
<dbReference type="InterPro" id="IPR000847">
    <property type="entry name" value="LysR_HTH_N"/>
</dbReference>
<evidence type="ECO:0000256" key="1">
    <source>
        <dbReference type="ARBA" id="ARBA00009437"/>
    </source>
</evidence>
<keyword evidence="4" id="KW-0804">Transcription</keyword>
<evidence type="ECO:0000313" key="6">
    <source>
        <dbReference type="EMBL" id="AGK56876.1"/>
    </source>
</evidence>
<dbReference type="EMBL" id="CP005587">
    <property type="protein sequence ID" value="AGK56876.1"/>
    <property type="molecule type" value="Genomic_DNA"/>
</dbReference>
<dbReference type="HOGENOM" id="CLU_039613_16_4_5"/>
<dbReference type="OrthoDB" id="9786526at2"/>
<comment type="similarity">
    <text evidence="1">Belongs to the LysR transcriptional regulatory family.</text>
</comment>
<evidence type="ECO:0000256" key="2">
    <source>
        <dbReference type="ARBA" id="ARBA00023015"/>
    </source>
</evidence>
<organism evidence="6 7">
    <name type="scientific">Hyphomicrobium denitrificans 1NES1</name>
    <dbReference type="NCBI Taxonomy" id="670307"/>
    <lineage>
        <taxon>Bacteria</taxon>
        <taxon>Pseudomonadati</taxon>
        <taxon>Pseudomonadota</taxon>
        <taxon>Alphaproteobacteria</taxon>
        <taxon>Hyphomicrobiales</taxon>
        <taxon>Hyphomicrobiaceae</taxon>
        <taxon>Hyphomicrobium</taxon>
    </lineage>
</organism>
<gene>
    <name evidence="6" type="ORF">HYPDE_25968</name>
</gene>
<dbReference type="Gene3D" id="1.10.10.10">
    <property type="entry name" value="Winged helix-like DNA-binding domain superfamily/Winged helix DNA-binding domain"/>
    <property type="match status" value="1"/>
</dbReference>
<keyword evidence="3" id="KW-0238">DNA-binding</keyword>
<keyword evidence="7" id="KW-1185">Reference proteome</keyword>
<dbReference type="AlphaFoldDB" id="N0B8K1"/>
<dbReference type="Pfam" id="PF03466">
    <property type="entry name" value="LysR_substrate"/>
    <property type="match status" value="1"/>
</dbReference>
<dbReference type="GO" id="GO:0043565">
    <property type="term" value="F:sequence-specific DNA binding"/>
    <property type="evidence" value="ECO:0007669"/>
    <property type="project" value="TreeGrafter"/>
</dbReference>
<dbReference type="InterPro" id="IPR036388">
    <property type="entry name" value="WH-like_DNA-bd_sf"/>
</dbReference>
<evidence type="ECO:0000256" key="3">
    <source>
        <dbReference type="ARBA" id="ARBA00023125"/>
    </source>
</evidence>
<dbReference type="GO" id="GO:0006351">
    <property type="term" value="P:DNA-templated transcription"/>
    <property type="evidence" value="ECO:0007669"/>
    <property type="project" value="TreeGrafter"/>
</dbReference>
<dbReference type="PANTHER" id="PTHR30537">
    <property type="entry name" value="HTH-TYPE TRANSCRIPTIONAL REGULATOR"/>
    <property type="match status" value="1"/>
</dbReference>
<accession>N0B8K1</accession>
<feature type="domain" description="HTH lysR-type" evidence="5">
    <location>
        <begin position="1"/>
        <end position="59"/>
    </location>
</feature>
<dbReference type="InterPro" id="IPR058163">
    <property type="entry name" value="LysR-type_TF_proteobact-type"/>
</dbReference>
<name>N0B8K1_9HYPH</name>
<dbReference type="InterPro" id="IPR036390">
    <property type="entry name" value="WH_DNA-bd_sf"/>
</dbReference>
<dbReference type="Gene3D" id="3.40.190.290">
    <property type="match status" value="1"/>
</dbReference>
<proteinExistence type="inferred from homology"/>
<dbReference type="RefSeq" id="WP_015596913.1">
    <property type="nucleotide sequence ID" value="NC_021172.1"/>
</dbReference>
<evidence type="ECO:0000256" key="4">
    <source>
        <dbReference type="ARBA" id="ARBA00023163"/>
    </source>
</evidence>
<dbReference type="Pfam" id="PF00126">
    <property type="entry name" value="HTH_1"/>
    <property type="match status" value="1"/>
</dbReference>
<protein>
    <submittedName>
        <fullName evidence="6">Transcriptional regulator GstR</fullName>
    </submittedName>
</protein>
<sequence>MDRFRAMNVFVAVAEAGSLSAAARQLGEPLTNVSRILSQLETHVACTLIDRTTRRMMLTDAGREYLKTCRQVLEELERAESRIAGQAADLSGEIAITAPVSFGRLHVLPVIAEFLGGYPRINTRLLLMDRIVDLMEEEIDVAIRIGELPDSGLMAMRVGTLRLVVCASPDYLTRCGLPTSIMEIAERDCVTFDEMPGGSRWIFKSKCFGRKAVKVRSRLSVNSAEAAVEAAVAGVGITRVLSYQARSALDAGLLKRILERFEDTAIPVHLVYRPTRSDSPRVREFVQFAAERLRAPNALR</sequence>